<dbReference type="Gene3D" id="3.10.50.40">
    <property type="match status" value="1"/>
</dbReference>
<dbReference type="SUPFAM" id="SSF54534">
    <property type="entry name" value="FKBP-like"/>
    <property type="match status" value="1"/>
</dbReference>
<feature type="region of interest" description="Disordered" evidence="5">
    <location>
        <begin position="154"/>
        <end position="174"/>
    </location>
</feature>
<dbReference type="KEGG" id="sfo:Z042_06270"/>
<evidence type="ECO:0000256" key="1">
    <source>
        <dbReference type="ARBA" id="ARBA00000971"/>
    </source>
</evidence>
<dbReference type="InterPro" id="IPR036944">
    <property type="entry name" value="PPIase_FKBP_N_sf"/>
</dbReference>
<keyword evidence="6" id="KW-0732">Signal</keyword>
<evidence type="ECO:0000256" key="2">
    <source>
        <dbReference type="ARBA" id="ARBA00013194"/>
    </source>
</evidence>
<dbReference type="Proteomes" id="UP000019030">
    <property type="component" value="Chromosome"/>
</dbReference>
<comment type="catalytic activity">
    <reaction evidence="1 4">
        <text>[protein]-peptidylproline (omega=180) = [protein]-peptidylproline (omega=0)</text>
        <dbReference type="Rhea" id="RHEA:16237"/>
        <dbReference type="Rhea" id="RHEA-COMP:10747"/>
        <dbReference type="Rhea" id="RHEA-COMP:10748"/>
        <dbReference type="ChEBI" id="CHEBI:83833"/>
        <dbReference type="ChEBI" id="CHEBI:83834"/>
        <dbReference type="EC" id="5.2.1.8"/>
    </reaction>
</comment>
<dbReference type="InterPro" id="IPR000774">
    <property type="entry name" value="PPIase_FKBP_N"/>
</dbReference>
<dbReference type="Pfam" id="PF01346">
    <property type="entry name" value="FKBP_N"/>
    <property type="match status" value="1"/>
</dbReference>
<dbReference type="Pfam" id="PF00254">
    <property type="entry name" value="FKBP_C"/>
    <property type="match status" value="1"/>
</dbReference>
<feature type="region of interest" description="Disordered" evidence="5">
    <location>
        <begin position="57"/>
        <end position="90"/>
    </location>
</feature>
<dbReference type="InterPro" id="IPR046357">
    <property type="entry name" value="PPIase_dom_sf"/>
</dbReference>
<dbReference type="AlphaFoldDB" id="W0LL01"/>
<evidence type="ECO:0000259" key="7">
    <source>
        <dbReference type="PROSITE" id="PS50059"/>
    </source>
</evidence>
<reference evidence="8 9" key="2">
    <citation type="submission" date="2015-03" db="EMBL/GenBank/DDBJ databases">
        <authorList>
            <person name="Chan K.-G."/>
        </authorList>
    </citation>
    <scope>NUCLEOTIDE SEQUENCE [LARGE SCALE GENOMIC DNA]</scope>
    <source>
        <strain evidence="8 9">RB-25</strain>
    </source>
</reference>
<feature type="domain" description="PPIase FKBP-type" evidence="7">
    <location>
        <begin position="488"/>
        <end position="574"/>
    </location>
</feature>
<dbReference type="EMBL" id="CP007044">
    <property type="protein sequence ID" value="AHG22675.1"/>
    <property type="molecule type" value="Genomic_DNA"/>
</dbReference>
<dbReference type="HOGENOM" id="CLU_033159_1_0_6"/>
<dbReference type="GO" id="GO:0006457">
    <property type="term" value="P:protein folding"/>
    <property type="evidence" value="ECO:0007669"/>
    <property type="project" value="InterPro"/>
</dbReference>
<keyword evidence="4" id="KW-0413">Isomerase</keyword>
<evidence type="ECO:0000256" key="3">
    <source>
        <dbReference type="ARBA" id="ARBA00023110"/>
    </source>
</evidence>
<name>W0LL01_9GAMM</name>
<protein>
    <recommendedName>
        <fullName evidence="2 4">peptidylprolyl isomerase</fullName>
        <ecNumber evidence="2 4">5.2.1.8</ecNumber>
    </recommendedName>
</protein>
<dbReference type="PATRIC" id="fig|1441930.4.peg.1250"/>
<proteinExistence type="predicted"/>
<dbReference type="InterPro" id="IPR001179">
    <property type="entry name" value="PPIase_FKBP_dom"/>
</dbReference>
<dbReference type="RefSeq" id="WP_024910097.1">
    <property type="nucleotide sequence ID" value="NZ_CP007044.2"/>
</dbReference>
<keyword evidence="3 4" id="KW-0697">Rotamase</keyword>
<evidence type="ECO:0000256" key="4">
    <source>
        <dbReference type="PROSITE-ProRule" id="PRU00277"/>
    </source>
</evidence>
<feature type="chain" id="PRO_5004792306" description="peptidylprolyl isomerase" evidence="6">
    <location>
        <begin position="21"/>
        <end position="586"/>
    </location>
</feature>
<dbReference type="OrthoDB" id="6623070at2"/>
<dbReference type="Gene3D" id="1.10.287.460">
    <property type="entry name" value="Peptidyl-prolyl cis-trans isomerase, FKBP-type, N-terminal domain"/>
    <property type="match status" value="1"/>
</dbReference>
<dbReference type="STRING" id="1441930.Z042_06270"/>
<dbReference type="GO" id="GO:0003755">
    <property type="term" value="F:peptidyl-prolyl cis-trans isomerase activity"/>
    <property type="evidence" value="ECO:0007669"/>
    <property type="project" value="UniProtKB-KW"/>
</dbReference>
<evidence type="ECO:0000313" key="8">
    <source>
        <dbReference type="EMBL" id="AHG22675.1"/>
    </source>
</evidence>
<dbReference type="PROSITE" id="PS50059">
    <property type="entry name" value="FKBP_PPIASE"/>
    <property type="match status" value="1"/>
</dbReference>
<reference evidence="8 9" key="1">
    <citation type="submission" date="2014-01" db="EMBL/GenBank/DDBJ databases">
        <title>Isolation of Serratia multitudinisentens RB-25 from Ex-Landfill site.</title>
        <authorList>
            <person name="Robson E.H.J."/>
        </authorList>
    </citation>
    <scope>NUCLEOTIDE SEQUENCE [LARGE SCALE GENOMIC DNA]</scope>
    <source>
        <strain evidence="8 9">RB-25</strain>
    </source>
</reference>
<sequence length="586" mass="63971">MKKGLKYGFFLTLTLPLSCAFGVDQLQDDVTSSTLESLNAITSKVDEAPALLLLTPSQLEEAAPPREKKSTAKPAKSVLNQRASEPQSAPVAELKALQAKINQLNATLNQRDEALKQLRQTAQQDADARAEIAQLKQNLQENLQATEQMQQDLAAATAMKSENKQDASRLQQALDKSQLQSSALQKQLDTLALSFKDKNKENQALQTQLSDSRKQAEEVQKSLSVLTEKASEKEQKASVLQKQMDALTVAQASKNSEQDALAAQLVQSKKQNEAAQKQLTALTDKTAEKERQLVEMKKQLETLTVSESEKNKGNQALQAALDENSKQREALQNQLVALQDQAGEKMQENSDLQQQLSALQKTQNDAIVKPKTESEIRDYAIGSSLADDMLTLLKERAAQGITVDNRLALAGVQDTFAGKMKLPQEQINKALQATEVALGANEKQRKLETEAAGSRYTAQFRKQKQVKKEASGYFYRIDNVGKGKIDDASIVTVAVKESLTNGKVIKDMDAAGTSITQPLNSYPPMFRSALSQLQNHGSMTMVVPPTLAYGDKGLLPDIPPGSTMVYNVKILDVVAPADTAAPTSVR</sequence>
<evidence type="ECO:0000256" key="5">
    <source>
        <dbReference type="SAM" id="MobiDB-lite"/>
    </source>
</evidence>
<feature type="signal peptide" evidence="6">
    <location>
        <begin position="1"/>
        <end position="20"/>
    </location>
</feature>
<organism evidence="8 9">
    <name type="scientific">Chania multitudinisentens RB-25</name>
    <dbReference type="NCBI Taxonomy" id="1441930"/>
    <lineage>
        <taxon>Bacteria</taxon>
        <taxon>Pseudomonadati</taxon>
        <taxon>Pseudomonadota</taxon>
        <taxon>Gammaproteobacteria</taxon>
        <taxon>Enterobacterales</taxon>
        <taxon>Yersiniaceae</taxon>
        <taxon>Chania</taxon>
    </lineage>
</organism>
<dbReference type="eggNOG" id="COG0545">
    <property type="taxonomic scope" value="Bacteria"/>
</dbReference>
<keyword evidence="9" id="KW-1185">Reference proteome</keyword>
<accession>W0LL01</accession>
<dbReference type="EC" id="5.2.1.8" evidence="2 4"/>
<gene>
    <name evidence="8" type="ORF">Z042_06270</name>
</gene>
<evidence type="ECO:0000313" key="9">
    <source>
        <dbReference type="Proteomes" id="UP000019030"/>
    </source>
</evidence>
<feature type="compositionally biased region" description="Polar residues" evidence="5">
    <location>
        <begin position="78"/>
        <end position="87"/>
    </location>
</feature>
<evidence type="ECO:0000256" key="6">
    <source>
        <dbReference type="SAM" id="SignalP"/>
    </source>
</evidence>